<dbReference type="InterPro" id="IPR011658">
    <property type="entry name" value="PA14_dom"/>
</dbReference>
<dbReference type="Pfam" id="PF10528">
    <property type="entry name" value="GLEYA"/>
    <property type="match status" value="1"/>
</dbReference>
<dbReference type="Proteomes" id="UP000262825">
    <property type="component" value="Unassembled WGS sequence"/>
</dbReference>
<feature type="domain" description="PA14" evidence="1">
    <location>
        <begin position="63"/>
        <end position="224"/>
    </location>
</feature>
<dbReference type="VEuPathDB" id="FungiDB:SCODWIG_03790"/>
<dbReference type="Gene3D" id="2.60.120.1560">
    <property type="match status" value="1"/>
</dbReference>
<gene>
    <name evidence="2" type="ORF">SCODWIG_03790</name>
</gene>
<dbReference type="PROSITE" id="PS51820">
    <property type="entry name" value="PA14"/>
    <property type="match status" value="1"/>
</dbReference>
<dbReference type="InterPro" id="IPR018871">
    <property type="entry name" value="GLEYA_adhesin_domain"/>
</dbReference>
<dbReference type="AlphaFoldDB" id="A0A376BBF6"/>
<evidence type="ECO:0000313" key="3">
    <source>
        <dbReference type="Proteomes" id="UP000262825"/>
    </source>
</evidence>
<protein>
    <recommendedName>
        <fullName evidence="1">PA14 domain-containing protein</fullName>
    </recommendedName>
</protein>
<organism evidence="2 3">
    <name type="scientific">Saccharomycodes ludwigii</name>
    <dbReference type="NCBI Taxonomy" id="36035"/>
    <lineage>
        <taxon>Eukaryota</taxon>
        <taxon>Fungi</taxon>
        <taxon>Dikarya</taxon>
        <taxon>Ascomycota</taxon>
        <taxon>Saccharomycotina</taxon>
        <taxon>Saccharomycetes</taxon>
        <taxon>Saccharomycodales</taxon>
        <taxon>Saccharomycodaceae</taxon>
        <taxon>Saccharomycodes</taxon>
    </lineage>
</organism>
<proteinExistence type="predicted"/>
<accession>A0A376BBF6</accession>
<sequence>MGKRKLMNFEGCLPSTDAILQKTVGFNVKFYYYYLSYNYDIEPQCVSIDGAENIPSNYNDGGYAAAGLLGETNGATSLNYNFTPPINNLCLAQEASLPAGFNYDQQITLTNWTFVATAYFLPTISGNYNFTLGYVDDYAIFSIGGGTAYDCCMQDSTPATSQSYQIYSQWNFTGPTGINNIQVDLVAGIFYPIRILHYNIGNKGAITVGYTDPNGEYHDDWTNAIYTLPDSDEVCNATTITTTVPWKGSYTTTITTVETIYTGSTTTTDILLIVETPEVDAVTTTYTPWTGAFVTTIGTSVTTVIGSDGLPTTSTIYTVETPECYYCNWI</sequence>
<evidence type="ECO:0000313" key="2">
    <source>
        <dbReference type="EMBL" id="SSD62028.1"/>
    </source>
</evidence>
<keyword evidence="3" id="KW-1185">Reference proteome</keyword>
<evidence type="ECO:0000259" key="1">
    <source>
        <dbReference type="PROSITE" id="PS51820"/>
    </source>
</evidence>
<name>A0A376BBF6_9ASCO</name>
<dbReference type="Pfam" id="PF00624">
    <property type="entry name" value="Flocculin"/>
    <property type="match status" value="1"/>
</dbReference>
<dbReference type="InterPro" id="IPR037524">
    <property type="entry name" value="PA14/GLEYA"/>
</dbReference>
<reference evidence="3" key="1">
    <citation type="submission" date="2018-06" db="EMBL/GenBank/DDBJ databases">
        <authorList>
            <person name="Guldener U."/>
        </authorList>
    </citation>
    <scope>NUCLEOTIDE SEQUENCE [LARGE SCALE GENOMIC DNA]</scope>
    <source>
        <strain evidence="3">UTAD17</strain>
    </source>
</reference>
<dbReference type="EMBL" id="UFAJ01001071">
    <property type="protein sequence ID" value="SSD62028.1"/>
    <property type="molecule type" value="Genomic_DNA"/>
</dbReference>
<dbReference type="SMART" id="SM00758">
    <property type="entry name" value="PA14"/>
    <property type="match status" value="1"/>
</dbReference>
<dbReference type="InterPro" id="IPR001389">
    <property type="entry name" value="Flocculin"/>
</dbReference>
<dbReference type="GO" id="GO:0000128">
    <property type="term" value="P:flocculation"/>
    <property type="evidence" value="ECO:0007669"/>
    <property type="project" value="InterPro"/>
</dbReference>